<dbReference type="EMBL" id="BAABDM010000004">
    <property type="protein sequence ID" value="GAA4097865.1"/>
    <property type="molecule type" value="Genomic_DNA"/>
</dbReference>
<proteinExistence type="inferred from homology"/>
<dbReference type="InterPro" id="IPR036388">
    <property type="entry name" value="WH-like_DNA-bd_sf"/>
</dbReference>
<dbReference type="InterPro" id="IPR005119">
    <property type="entry name" value="LysR_subst-bd"/>
</dbReference>
<dbReference type="PROSITE" id="PS50931">
    <property type="entry name" value="HTH_LYSR"/>
    <property type="match status" value="1"/>
</dbReference>
<dbReference type="InterPro" id="IPR000847">
    <property type="entry name" value="LysR_HTH_N"/>
</dbReference>
<evidence type="ECO:0000256" key="2">
    <source>
        <dbReference type="ARBA" id="ARBA00023015"/>
    </source>
</evidence>
<dbReference type="Pfam" id="PF03466">
    <property type="entry name" value="LysR_substrate"/>
    <property type="match status" value="1"/>
</dbReference>
<dbReference type="Gene3D" id="1.10.10.10">
    <property type="entry name" value="Winged helix-like DNA-binding domain superfamily/Winged helix DNA-binding domain"/>
    <property type="match status" value="1"/>
</dbReference>
<evidence type="ECO:0000313" key="7">
    <source>
        <dbReference type="Proteomes" id="UP001500392"/>
    </source>
</evidence>
<dbReference type="SUPFAM" id="SSF46785">
    <property type="entry name" value="Winged helix' DNA-binding domain"/>
    <property type="match status" value="1"/>
</dbReference>
<dbReference type="Pfam" id="PF00126">
    <property type="entry name" value="HTH_1"/>
    <property type="match status" value="1"/>
</dbReference>
<keyword evidence="2" id="KW-0805">Transcription regulation</keyword>
<gene>
    <name evidence="6" type="ORF">GCM10022414_23300</name>
</gene>
<keyword evidence="3" id="KW-0238">DNA-binding</keyword>
<evidence type="ECO:0000259" key="5">
    <source>
        <dbReference type="PROSITE" id="PS50931"/>
    </source>
</evidence>
<sequence>MLNLRGVDLNLLSIFDALMIEENMTRAADRLGMSQPAMSAALQRLRLTFNDELFIRSRLGMTPTPRAHSIYPQIREALILIRGALGKDRHFEPASAERCFRLLGDNYFEAVALGPLLARLQQAGLGLTVEALTFAGPNQDLALSLRRIEVDVLIDYVPLPQNFVHTEQLTNERLVVIAREGHPRIHAGLTLEQYLAEEHVFLPQRSRERSQLEQALGGNLLPRKKAAQVQNFSSMLPVVAATDYLAVLPSRLPTIYAGAFDLQCFEFPLKIDPIPIWMMWPSALEADPAQQWFREQVRWLAQRFDTSEIG</sequence>
<evidence type="ECO:0000256" key="4">
    <source>
        <dbReference type="ARBA" id="ARBA00023163"/>
    </source>
</evidence>
<dbReference type="CDD" id="cd08417">
    <property type="entry name" value="PBP2_Nitroaromatics_like"/>
    <property type="match status" value="1"/>
</dbReference>
<dbReference type="PANTHER" id="PTHR30118:SF6">
    <property type="entry name" value="HTH-TYPE TRANSCRIPTIONAL REGULATOR LEUO"/>
    <property type="match status" value="1"/>
</dbReference>
<reference evidence="7" key="1">
    <citation type="journal article" date="2019" name="Int. J. Syst. Evol. Microbiol.">
        <title>The Global Catalogue of Microorganisms (GCM) 10K type strain sequencing project: providing services to taxonomists for standard genome sequencing and annotation.</title>
        <authorList>
            <consortium name="The Broad Institute Genomics Platform"/>
            <consortium name="The Broad Institute Genome Sequencing Center for Infectious Disease"/>
            <person name="Wu L."/>
            <person name="Ma J."/>
        </authorList>
    </citation>
    <scope>NUCLEOTIDE SEQUENCE [LARGE SCALE GENOMIC DNA]</scope>
    <source>
        <strain evidence="7">JCM 17304</strain>
    </source>
</reference>
<feature type="domain" description="HTH lysR-type" evidence="5">
    <location>
        <begin position="7"/>
        <end position="64"/>
    </location>
</feature>
<keyword evidence="4" id="KW-0804">Transcription</keyword>
<accession>A0ABP7WVL0</accession>
<dbReference type="RefSeq" id="WP_344936103.1">
    <property type="nucleotide sequence ID" value="NZ_BAABDM010000004.1"/>
</dbReference>
<dbReference type="PANTHER" id="PTHR30118">
    <property type="entry name" value="HTH-TYPE TRANSCRIPTIONAL REGULATOR LEUO-RELATED"/>
    <property type="match status" value="1"/>
</dbReference>
<evidence type="ECO:0000256" key="1">
    <source>
        <dbReference type="ARBA" id="ARBA00009437"/>
    </source>
</evidence>
<dbReference type="InterPro" id="IPR050389">
    <property type="entry name" value="LysR-type_TF"/>
</dbReference>
<comment type="similarity">
    <text evidence="1">Belongs to the LysR transcriptional regulatory family.</text>
</comment>
<keyword evidence="7" id="KW-1185">Reference proteome</keyword>
<dbReference type="Proteomes" id="UP001500392">
    <property type="component" value="Unassembled WGS sequence"/>
</dbReference>
<dbReference type="PRINTS" id="PR00039">
    <property type="entry name" value="HTHLYSR"/>
</dbReference>
<dbReference type="InterPro" id="IPR036390">
    <property type="entry name" value="WH_DNA-bd_sf"/>
</dbReference>
<dbReference type="Gene3D" id="3.40.190.10">
    <property type="entry name" value="Periplasmic binding protein-like II"/>
    <property type="match status" value="2"/>
</dbReference>
<evidence type="ECO:0000313" key="6">
    <source>
        <dbReference type="EMBL" id="GAA4097865.1"/>
    </source>
</evidence>
<dbReference type="SUPFAM" id="SSF53850">
    <property type="entry name" value="Periplasmic binding protein-like II"/>
    <property type="match status" value="1"/>
</dbReference>
<name>A0ABP7WVL0_9GAMM</name>
<protein>
    <submittedName>
        <fullName evidence="6">LysR family transcriptional regulator</fullName>
    </submittedName>
</protein>
<evidence type="ECO:0000256" key="3">
    <source>
        <dbReference type="ARBA" id="ARBA00023125"/>
    </source>
</evidence>
<organism evidence="6 7">
    <name type="scientific">Zhongshania borealis</name>
    <dbReference type="NCBI Taxonomy" id="889488"/>
    <lineage>
        <taxon>Bacteria</taxon>
        <taxon>Pseudomonadati</taxon>
        <taxon>Pseudomonadota</taxon>
        <taxon>Gammaproteobacteria</taxon>
        <taxon>Cellvibrionales</taxon>
        <taxon>Spongiibacteraceae</taxon>
        <taxon>Zhongshania</taxon>
    </lineage>
</organism>
<comment type="caution">
    <text evidence="6">The sequence shown here is derived from an EMBL/GenBank/DDBJ whole genome shotgun (WGS) entry which is preliminary data.</text>
</comment>
<dbReference type="InterPro" id="IPR037402">
    <property type="entry name" value="YidZ_PBP2"/>
</dbReference>